<dbReference type="Pfam" id="PF00773">
    <property type="entry name" value="RNB"/>
    <property type="match status" value="1"/>
</dbReference>
<evidence type="ECO:0000313" key="5">
    <source>
        <dbReference type="Proteomes" id="UP001165065"/>
    </source>
</evidence>
<protein>
    <recommendedName>
        <fullName evidence="3">RNB domain-containing protein</fullName>
    </recommendedName>
</protein>
<keyword evidence="5" id="KW-1185">Reference proteome</keyword>
<feature type="region of interest" description="Disordered" evidence="1">
    <location>
        <begin position="624"/>
        <end position="643"/>
    </location>
</feature>
<dbReference type="InterPro" id="IPR012340">
    <property type="entry name" value="NA-bd_OB-fold"/>
</dbReference>
<feature type="signal peptide" evidence="2">
    <location>
        <begin position="1"/>
        <end position="17"/>
    </location>
</feature>
<dbReference type="SUPFAM" id="SSF50249">
    <property type="entry name" value="Nucleic acid-binding proteins"/>
    <property type="match status" value="1"/>
</dbReference>
<reference evidence="5" key="1">
    <citation type="journal article" date="2023" name="Commun. Biol.">
        <title>Genome analysis of Parmales, the sister group of diatoms, reveals the evolutionary specialization of diatoms from phago-mixotrophs to photoautotrophs.</title>
        <authorList>
            <person name="Ban H."/>
            <person name="Sato S."/>
            <person name="Yoshikawa S."/>
            <person name="Yamada K."/>
            <person name="Nakamura Y."/>
            <person name="Ichinomiya M."/>
            <person name="Sato N."/>
            <person name="Blanc-Mathieu R."/>
            <person name="Endo H."/>
            <person name="Kuwata A."/>
            <person name="Ogata H."/>
        </authorList>
    </citation>
    <scope>NUCLEOTIDE SEQUENCE [LARGE SCALE GENOMIC DNA]</scope>
</reference>
<gene>
    <name evidence="4" type="ORF">TrCOL_g6858</name>
</gene>
<dbReference type="GO" id="GO:0000175">
    <property type="term" value="F:3'-5'-RNA exonuclease activity"/>
    <property type="evidence" value="ECO:0007669"/>
    <property type="project" value="TreeGrafter"/>
</dbReference>
<evidence type="ECO:0000256" key="1">
    <source>
        <dbReference type="SAM" id="MobiDB-lite"/>
    </source>
</evidence>
<dbReference type="InterPro" id="IPR050180">
    <property type="entry name" value="RNR_Ribonuclease"/>
</dbReference>
<organism evidence="4 5">
    <name type="scientific">Triparma columacea</name>
    <dbReference type="NCBI Taxonomy" id="722753"/>
    <lineage>
        <taxon>Eukaryota</taxon>
        <taxon>Sar</taxon>
        <taxon>Stramenopiles</taxon>
        <taxon>Ochrophyta</taxon>
        <taxon>Bolidophyceae</taxon>
        <taxon>Parmales</taxon>
        <taxon>Triparmaceae</taxon>
        <taxon>Triparma</taxon>
    </lineage>
</organism>
<accession>A0A9W7GJM2</accession>
<dbReference type="OrthoDB" id="5316at2759"/>
<dbReference type="InterPro" id="IPR001900">
    <property type="entry name" value="RNase_II/R"/>
</dbReference>
<feature type="compositionally biased region" description="Polar residues" evidence="1">
    <location>
        <begin position="634"/>
        <end position="643"/>
    </location>
</feature>
<dbReference type="PANTHER" id="PTHR23355">
    <property type="entry name" value="RIBONUCLEASE"/>
    <property type="match status" value="1"/>
</dbReference>
<evidence type="ECO:0000259" key="3">
    <source>
        <dbReference type="SMART" id="SM00955"/>
    </source>
</evidence>
<dbReference type="AlphaFoldDB" id="A0A9W7GJM2"/>
<feature type="chain" id="PRO_5040998448" description="RNB domain-containing protein" evidence="2">
    <location>
        <begin position="18"/>
        <end position="643"/>
    </location>
</feature>
<sequence>MKACSILLLCTIKSASPFPSTFNPATLLHNVKTLLLPETEQAIIDTFSLTLISPGSYVEYISSGRPQGSLITGVLGPTKLSCVNGETVSLDAVTTVFDGPPPLPLSPSSPPSFSVPQIEEGLEAVWKAYRKKKGGGDPSFRLSKKQLALLSQDQSDIIRNCYKRDDHMVTSVLVANMLLGDESAFLETAAMLHTDAKTGGRYKRVPCYPIASLNETHILVLNGGWSCVDEATRVTTEASKFAQAAAVSSSPNSSSTAATTTTTSVTTASISASLSESILRRLETLAMGDGNLDVGDVGTRETLKKMNLPVTPSGAKSALVKLNRWTKASSHVPKIVPFEEATLVAATSLKQKILAKTLPPPPPLPSFTVDSKKTAFRDDAVTLRPRPESKVVRGNKWELVISIADVSAIFEFPSILTAASTRCMSRYDLPLGPLHLMPPTALTALSFGVGTTEAVSVSVYIDEKTGNVLDCSVERNAINTKALTFESCNEALRIGGGGEATALRIIEKLLISWSNQRMRNSEASRKRDNKLNTKTADAANFDRSPAHRLVDTSLDLYSYVTTRLMREAKASVPRMPGSSTSKGGRLATAPLRRYIDCMAQRQILSVLCKADIKPLSNDECREISEKSGKARNAIMQSSKKVWR</sequence>
<evidence type="ECO:0000256" key="2">
    <source>
        <dbReference type="SAM" id="SignalP"/>
    </source>
</evidence>
<evidence type="ECO:0000313" key="4">
    <source>
        <dbReference type="EMBL" id="GMI46460.1"/>
    </source>
</evidence>
<proteinExistence type="predicted"/>
<comment type="caution">
    <text evidence="4">The sequence shown here is derived from an EMBL/GenBank/DDBJ whole genome shotgun (WGS) entry which is preliminary data.</text>
</comment>
<dbReference type="Proteomes" id="UP001165065">
    <property type="component" value="Unassembled WGS sequence"/>
</dbReference>
<dbReference type="GO" id="GO:0003723">
    <property type="term" value="F:RNA binding"/>
    <property type="evidence" value="ECO:0007669"/>
    <property type="project" value="InterPro"/>
</dbReference>
<name>A0A9W7GJM2_9STRA</name>
<dbReference type="GO" id="GO:0006402">
    <property type="term" value="P:mRNA catabolic process"/>
    <property type="evidence" value="ECO:0007669"/>
    <property type="project" value="TreeGrafter"/>
</dbReference>
<keyword evidence="2" id="KW-0732">Signal</keyword>
<dbReference type="SMART" id="SM00955">
    <property type="entry name" value="RNB"/>
    <property type="match status" value="1"/>
</dbReference>
<feature type="domain" description="RNB" evidence="3">
    <location>
        <begin position="335"/>
        <end position="609"/>
    </location>
</feature>
<dbReference type="GO" id="GO:0000932">
    <property type="term" value="C:P-body"/>
    <property type="evidence" value="ECO:0007669"/>
    <property type="project" value="TreeGrafter"/>
</dbReference>
<dbReference type="EMBL" id="BRYA01000299">
    <property type="protein sequence ID" value="GMI46460.1"/>
    <property type="molecule type" value="Genomic_DNA"/>
</dbReference>
<dbReference type="PANTHER" id="PTHR23355:SF9">
    <property type="entry name" value="DIS3-LIKE EXONUCLEASE 2"/>
    <property type="match status" value="1"/>
</dbReference>